<reference evidence="1 2" key="1">
    <citation type="submission" date="2011-03" db="EMBL/GenBank/DDBJ databases">
        <authorList>
            <person name="Weinstock G."/>
            <person name="Sodergren E."/>
            <person name="Clifton S."/>
            <person name="Fulton L."/>
            <person name="Fulton B."/>
            <person name="Courtney L."/>
            <person name="Fronick C."/>
            <person name="Harrison M."/>
            <person name="Strong C."/>
            <person name="Farmer C."/>
            <person name="Delahaunty K."/>
            <person name="Markovic C."/>
            <person name="Hall O."/>
            <person name="Minx P."/>
            <person name="Tomlinson C."/>
            <person name="Mitreva M."/>
            <person name="Hou S."/>
            <person name="Chen J."/>
            <person name="Wollam A."/>
            <person name="Pepin K.H."/>
            <person name="Johnson M."/>
            <person name="Bhonagiri V."/>
            <person name="Zhang X."/>
            <person name="Suruliraj S."/>
            <person name="Warren W."/>
            <person name="Chinwalla A."/>
            <person name="Mardis E.R."/>
            <person name="Wilson R.K."/>
        </authorList>
    </citation>
    <scope>NUCLEOTIDE SEQUENCE [LARGE SCALE GENOMIC DNA]</scope>
    <source>
        <strain evidence="1 2">YIT 11840</strain>
    </source>
</reference>
<evidence type="ECO:0000313" key="1">
    <source>
        <dbReference type="EMBL" id="EHG98648.1"/>
    </source>
</evidence>
<dbReference type="AlphaFoldDB" id="G5SVT9"/>
<organism evidence="1 2">
    <name type="scientific">Paraprevotella clara YIT 11840</name>
    <dbReference type="NCBI Taxonomy" id="762968"/>
    <lineage>
        <taxon>Bacteria</taxon>
        <taxon>Pseudomonadati</taxon>
        <taxon>Bacteroidota</taxon>
        <taxon>Bacteroidia</taxon>
        <taxon>Bacteroidales</taxon>
        <taxon>Prevotellaceae</taxon>
        <taxon>Paraprevotella</taxon>
    </lineage>
</organism>
<gene>
    <name evidence="1" type="ORF">HMPREF9441_03506</name>
</gene>
<sequence>MDKSNDLNGFLFYKNKSKYKKNKPSAIKSTGFTNIKAFVCHPF</sequence>
<dbReference type="EMBL" id="AFFY01000059">
    <property type="protein sequence ID" value="EHG98648.1"/>
    <property type="molecule type" value="Genomic_DNA"/>
</dbReference>
<comment type="caution">
    <text evidence="1">The sequence shown here is derived from an EMBL/GenBank/DDBJ whole genome shotgun (WGS) entry which is preliminary data.</text>
</comment>
<accession>G5SVT9</accession>
<dbReference type="Proteomes" id="UP000003598">
    <property type="component" value="Unassembled WGS sequence"/>
</dbReference>
<dbReference type="HOGENOM" id="CLU_3237127_0_0_10"/>
<protein>
    <submittedName>
        <fullName evidence="1">Uncharacterized protein</fullName>
    </submittedName>
</protein>
<keyword evidence="2" id="KW-1185">Reference proteome</keyword>
<evidence type="ECO:0000313" key="2">
    <source>
        <dbReference type="Proteomes" id="UP000003598"/>
    </source>
</evidence>
<proteinExistence type="predicted"/>
<name>G5SVT9_9BACT</name>
<dbReference type="STRING" id="762968.HMPREF9441_03506"/>